<name>A0AAF0IL44_9EURO</name>
<accession>A0AAF0IL44</accession>
<organism evidence="1 2">
    <name type="scientific">Emydomyces testavorans</name>
    <dbReference type="NCBI Taxonomy" id="2070801"/>
    <lineage>
        <taxon>Eukaryota</taxon>
        <taxon>Fungi</taxon>
        <taxon>Dikarya</taxon>
        <taxon>Ascomycota</taxon>
        <taxon>Pezizomycotina</taxon>
        <taxon>Eurotiomycetes</taxon>
        <taxon>Eurotiomycetidae</taxon>
        <taxon>Onygenales</taxon>
        <taxon>Nannizziopsiaceae</taxon>
        <taxon>Emydomyces</taxon>
    </lineage>
</organism>
<dbReference type="GO" id="GO:0006006">
    <property type="term" value="P:glucose metabolic process"/>
    <property type="evidence" value="ECO:0007669"/>
    <property type="project" value="TreeGrafter"/>
</dbReference>
<reference evidence="1" key="1">
    <citation type="submission" date="2023-03" db="EMBL/GenBank/DDBJ databases">
        <title>Emydomyces testavorans Genome Sequence.</title>
        <authorList>
            <person name="Hoyer L."/>
        </authorList>
    </citation>
    <scope>NUCLEOTIDE SEQUENCE</scope>
    <source>
        <strain evidence="1">16-2883</strain>
    </source>
</reference>
<proteinExistence type="predicted"/>
<gene>
    <name evidence="1" type="ORF">PRK78_005887</name>
</gene>
<dbReference type="GO" id="GO:0033499">
    <property type="term" value="P:galactose catabolic process via UDP-galactose, Leloir pathway"/>
    <property type="evidence" value="ECO:0007669"/>
    <property type="project" value="TreeGrafter"/>
</dbReference>
<dbReference type="AlphaFoldDB" id="A0AAF0IL44"/>
<evidence type="ECO:0000313" key="1">
    <source>
        <dbReference type="EMBL" id="WEW60402.1"/>
    </source>
</evidence>
<protein>
    <submittedName>
        <fullName evidence="1">Aldose epimerase family protein</fullName>
        <ecNumber evidence="1">5.1.3.3</ecNumber>
    </submittedName>
</protein>
<dbReference type="PANTHER" id="PTHR10091:SF0">
    <property type="entry name" value="GALACTOSE MUTAROTASE"/>
    <property type="match status" value="1"/>
</dbReference>
<dbReference type="InterPro" id="IPR014718">
    <property type="entry name" value="GH-type_carb-bd"/>
</dbReference>
<dbReference type="GO" id="GO:0030246">
    <property type="term" value="F:carbohydrate binding"/>
    <property type="evidence" value="ECO:0007669"/>
    <property type="project" value="InterPro"/>
</dbReference>
<dbReference type="Pfam" id="PF01263">
    <property type="entry name" value="Aldose_epim"/>
    <property type="match status" value="1"/>
</dbReference>
<dbReference type="EC" id="5.1.3.3" evidence="1"/>
<dbReference type="GO" id="GO:0004034">
    <property type="term" value="F:aldose 1-epimerase activity"/>
    <property type="evidence" value="ECO:0007669"/>
    <property type="project" value="UniProtKB-EC"/>
</dbReference>
<sequence>MASSEEKAAFTFLPLGGIIQEFRVAGQNIVLGFPTEKLYHKYNAHYFGATIGRTTNRLKNAVIDNVNGRSYNVTTGRGPHSIHGGKEGWSAKVFKGPKPINRNGKEGLEFKYLSKDGEEGYPGTVELRVWYTAAEEEEEGQPQKTVLEIEYEAEFVGDECEETVVGVTNHRQVELPEVSCFLYFNLGDCPTIEGTEAVLETDNYLPTDSEGIPTGTIERYTATEVKKPFFMDDTYPDIDDCFVMDTDPSSIPLDTRTRPAKLLASFKHLVTKLHLEVFSTEPAFQFYTGKYVDVPAVGGAPARGSRSGFCVEPSRYVNAPNEPEWRSMCLLKKGQVWGAKSVYKAWKE</sequence>
<keyword evidence="1" id="KW-0413">Isomerase</keyword>
<dbReference type="Gene3D" id="2.70.98.10">
    <property type="match status" value="1"/>
</dbReference>
<evidence type="ECO:0000313" key="2">
    <source>
        <dbReference type="Proteomes" id="UP001219355"/>
    </source>
</evidence>
<dbReference type="InterPro" id="IPR008183">
    <property type="entry name" value="Aldose_1/G6P_1-epimerase"/>
</dbReference>
<dbReference type="EMBL" id="CP120630">
    <property type="protein sequence ID" value="WEW60402.1"/>
    <property type="molecule type" value="Genomic_DNA"/>
</dbReference>
<dbReference type="InterPro" id="IPR011013">
    <property type="entry name" value="Gal_mutarotase_sf_dom"/>
</dbReference>
<dbReference type="SUPFAM" id="SSF74650">
    <property type="entry name" value="Galactose mutarotase-like"/>
    <property type="match status" value="1"/>
</dbReference>
<dbReference type="PANTHER" id="PTHR10091">
    <property type="entry name" value="ALDOSE-1-EPIMERASE"/>
    <property type="match status" value="1"/>
</dbReference>
<keyword evidence="2" id="KW-1185">Reference proteome</keyword>
<dbReference type="Proteomes" id="UP001219355">
    <property type="component" value="Chromosome 4"/>
</dbReference>